<dbReference type="PANTHER" id="PTHR21659">
    <property type="entry name" value="HYDROPHOBIC PROTEIN RCI2 LOW TEMPERATURE AND SALT RESPONSIVE PROTEIN LTI6 -RELATED"/>
    <property type="match status" value="1"/>
</dbReference>
<evidence type="ECO:0000313" key="9">
    <source>
        <dbReference type="Proteomes" id="UP000809789"/>
    </source>
</evidence>
<sequence>MCGSDIFLGILAIIFPPLPVWVKRGICSADSLINFALCLLGFLPGLIHSWYIIASYPDPTYEELEAENERGRVTYYYIQQGQAAQRGYGTVNQGGQPAQNSHGQNSHGQYASPQHAQLPGSSTQPEQAPPTYQESIQGDNKVQRHE</sequence>
<comment type="similarity">
    <text evidence="2">Belongs to the UPF0057 (PMP3) family.</text>
</comment>
<evidence type="ECO:0000313" key="8">
    <source>
        <dbReference type="EMBL" id="KAG8628568.1"/>
    </source>
</evidence>
<keyword evidence="5 7" id="KW-0472">Membrane</keyword>
<reference evidence="8" key="1">
    <citation type="submission" date="2021-07" db="EMBL/GenBank/DDBJ databases">
        <title>Elsinoe batatas strain:CRI-CJ2 Genome sequencing and assembly.</title>
        <authorList>
            <person name="Huang L."/>
        </authorList>
    </citation>
    <scope>NUCLEOTIDE SEQUENCE</scope>
    <source>
        <strain evidence="8">CRI-CJ2</strain>
    </source>
</reference>
<feature type="transmembrane region" description="Helical" evidence="7">
    <location>
        <begin position="6"/>
        <end position="22"/>
    </location>
</feature>
<dbReference type="EMBL" id="JAESVG020000004">
    <property type="protein sequence ID" value="KAG8628568.1"/>
    <property type="molecule type" value="Genomic_DNA"/>
</dbReference>
<keyword evidence="4 7" id="KW-1133">Transmembrane helix</keyword>
<evidence type="ECO:0000256" key="1">
    <source>
        <dbReference type="ARBA" id="ARBA00004370"/>
    </source>
</evidence>
<evidence type="ECO:0000256" key="3">
    <source>
        <dbReference type="ARBA" id="ARBA00022692"/>
    </source>
</evidence>
<comment type="caution">
    <text evidence="8">The sequence shown here is derived from an EMBL/GenBank/DDBJ whole genome shotgun (WGS) entry which is preliminary data.</text>
</comment>
<dbReference type="Pfam" id="PF01679">
    <property type="entry name" value="Pmp3"/>
    <property type="match status" value="1"/>
</dbReference>
<organism evidence="8 9">
    <name type="scientific">Elsinoe batatas</name>
    <dbReference type="NCBI Taxonomy" id="2601811"/>
    <lineage>
        <taxon>Eukaryota</taxon>
        <taxon>Fungi</taxon>
        <taxon>Dikarya</taxon>
        <taxon>Ascomycota</taxon>
        <taxon>Pezizomycotina</taxon>
        <taxon>Dothideomycetes</taxon>
        <taxon>Dothideomycetidae</taxon>
        <taxon>Myriangiales</taxon>
        <taxon>Elsinoaceae</taxon>
        <taxon>Elsinoe</taxon>
    </lineage>
</organism>
<evidence type="ECO:0008006" key="10">
    <source>
        <dbReference type="Google" id="ProtNLM"/>
    </source>
</evidence>
<comment type="subcellular location">
    <subcellularLocation>
        <location evidence="1">Membrane</location>
    </subcellularLocation>
</comment>
<dbReference type="PANTHER" id="PTHR21659:SF57">
    <property type="entry name" value="PLASMA MEMBRANE PROTEOLIPID 31"/>
    <property type="match status" value="1"/>
</dbReference>
<name>A0A8K0LAA2_9PEZI</name>
<dbReference type="Proteomes" id="UP000809789">
    <property type="component" value="Unassembled WGS sequence"/>
</dbReference>
<evidence type="ECO:0000256" key="4">
    <source>
        <dbReference type="ARBA" id="ARBA00022989"/>
    </source>
</evidence>
<evidence type="ECO:0000256" key="2">
    <source>
        <dbReference type="ARBA" id="ARBA00009530"/>
    </source>
</evidence>
<dbReference type="GO" id="GO:0016020">
    <property type="term" value="C:membrane"/>
    <property type="evidence" value="ECO:0007669"/>
    <property type="project" value="UniProtKB-SubCell"/>
</dbReference>
<proteinExistence type="inferred from homology"/>
<keyword evidence="9" id="KW-1185">Reference proteome</keyword>
<protein>
    <recommendedName>
        <fullName evidence="10">Stress response RCI peptide</fullName>
    </recommendedName>
</protein>
<feature type="compositionally biased region" description="Polar residues" evidence="6">
    <location>
        <begin position="90"/>
        <end position="140"/>
    </location>
</feature>
<gene>
    <name evidence="8" type="ORF">KVT40_004441</name>
</gene>
<accession>A0A8K0LAA2</accession>
<keyword evidence="3 7" id="KW-0812">Transmembrane</keyword>
<dbReference type="AlphaFoldDB" id="A0A8K0LAA2"/>
<evidence type="ECO:0000256" key="5">
    <source>
        <dbReference type="ARBA" id="ARBA00023136"/>
    </source>
</evidence>
<evidence type="ECO:0000256" key="6">
    <source>
        <dbReference type="SAM" id="MobiDB-lite"/>
    </source>
</evidence>
<feature type="region of interest" description="Disordered" evidence="6">
    <location>
        <begin position="87"/>
        <end position="146"/>
    </location>
</feature>
<evidence type="ECO:0000256" key="7">
    <source>
        <dbReference type="SAM" id="Phobius"/>
    </source>
</evidence>
<feature type="transmembrane region" description="Helical" evidence="7">
    <location>
        <begin position="34"/>
        <end position="53"/>
    </location>
</feature>
<dbReference type="InterPro" id="IPR000612">
    <property type="entry name" value="PMP3"/>
</dbReference>